<proteinExistence type="predicted"/>
<accession>X8CH21</accession>
<feature type="compositionally biased region" description="Basic and acidic residues" evidence="1">
    <location>
        <begin position="1"/>
        <end position="17"/>
    </location>
</feature>
<evidence type="ECO:0000256" key="1">
    <source>
        <dbReference type="SAM" id="MobiDB-lite"/>
    </source>
</evidence>
<dbReference type="Pfam" id="PF10888">
    <property type="entry name" value="DUF2742"/>
    <property type="match status" value="1"/>
</dbReference>
<dbReference type="EMBL" id="JAOB01000032">
    <property type="protein sequence ID" value="EUA54733.1"/>
    <property type="molecule type" value="Genomic_DNA"/>
</dbReference>
<feature type="region of interest" description="Disordered" evidence="1">
    <location>
        <begin position="332"/>
        <end position="359"/>
    </location>
</feature>
<name>X8CH21_MYCXE</name>
<reference evidence="2" key="1">
    <citation type="submission" date="2014-01" db="EMBL/GenBank/DDBJ databases">
        <authorList>
            <person name="Brown-Elliot B."/>
            <person name="Wallace R."/>
            <person name="Lenaerts A."/>
            <person name="Ordway D."/>
            <person name="DeGroote M.A."/>
            <person name="Parker T."/>
            <person name="Sizemore C."/>
            <person name="Tallon L.J."/>
            <person name="Sadzewicz L.K."/>
            <person name="Sengamalay N."/>
            <person name="Fraser C.M."/>
            <person name="Hine E."/>
            <person name="Shefchek K.A."/>
            <person name="Das S.P."/>
            <person name="Tettelin H."/>
        </authorList>
    </citation>
    <scope>NUCLEOTIDE SEQUENCE [LARGE SCALE GENOMIC DNA]</scope>
    <source>
        <strain evidence="2">4042</strain>
    </source>
</reference>
<dbReference type="AlphaFoldDB" id="X8CH21"/>
<feature type="compositionally biased region" description="Polar residues" evidence="1">
    <location>
        <begin position="338"/>
        <end position="351"/>
    </location>
</feature>
<protein>
    <recommendedName>
        <fullName evidence="3">DUF3631 domain-containing protein</fullName>
    </recommendedName>
</protein>
<feature type="region of interest" description="Disordered" evidence="1">
    <location>
        <begin position="1"/>
        <end position="47"/>
    </location>
</feature>
<comment type="caution">
    <text evidence="2">The sequence shown here is derived from an EMBL/GenBank/DDBJ whole genome shotgun (WGS) entry which is preliminary data.</text>
</comment>
<evidence type="ECO:0000313" key="2">
    <source>
        <dbReference type="EMBL" id="EUA54733.1"/>
    </source>
</evidence>
<evidence type="ECO:0008006" key="3">
    <source>
        <dbReference type="Google" id="ProtNLM"/>
    </source>
</evidence>
<dbReference type="InterPro" id="IPR024384">
    <property type="entry name" value="DUF2742"/>
</dbReference>
<sequence length="399" mass="43195">MRREARQEAGPPERRNGPDATNAGTESGAGEGPGHPTANTKGSAWGRRHTVESRQVAWWSVHEFVVPILERVGDWPMAGTPAWIALADDDPRKWCALLDAARHWALRVETCQAALAEASHDVSAAADWPAIARSIRQRHDATRAGAYIPRRRGRPDERPRLRRGVRRPGRRLAAWHAEDGPADGAALLDDVLSTFQRYVVFPDLHSAVGVALWTAATHALPAFECAPRLVITSPEKRCGKSRLLDIIAGTCHEPLMSVNATVAAIYRCIGNTHPPTLLIDEADALFGSKRVAEQHEDLRALVNAGHQRGRPRCAAWGRIRYPPSFRPSRWSPWLGSGRCQTPSPTGPSTSRCAGGPATSASRNSALVATAQAGRAARAAGRVVCRPARRAGRCRTGHAG</sequence>
<dbReference type="PATRIC" id="fig|1299334.3.peg.3372"/>
<organism evidence="2">
    <name type="scientific">Mycobacterium xenopi 4042</name>
    <dbReference type="NCBI Taxonomy" id="1299334"/>
    <lineage>
        <taxon>Bacteria</taxon>
        <taxon>Bacillati</taxon>
        <taxon>Actinomycetota</taxon>
        <taxon>Actinomycetes</taxon>
        <taxon>Mycobacteriales</taxon>
        <taxon>Mycobacteriaceae</taxon>
        <taxon>Mycobacterium</taxon>
    </lineage>
</organism>
<gene>
    <name evidence="2" type="ORF">I553_1562</name>
</gene>